<keyword evidence="8" id="KW-1185">Reference proteome</keyword>
<feature type="compositionally biased region" description="Basic and acidic residues" evidence="3">
    <location>
        <begin position="364"/>
        <end position="375"/>
    </location>
</feature>
<dbReference type="GO" id="GO:0015562">
    <property type="term" value="F:efflux transmembrane transporter activity"/>
    <property type="evidence" value="ECO:0007669"/>
    <property type="project" value="TreeGrafter"/>
</dbReference>
<comment type="caution">
    <text evidence="7">The sequence shown here is derived from an EMBL/GenBank/DDBJ whole genome shotgun (WGS) entry which is preliminary data.</text>
</comment>
<evidence type="ECO:0000256" key="1">
    <source>
        <dbReference type="ARBA" id="ARBA00009477"/>
    </source>
</evidence>
<dbReference type="NCBIfam" id="TIGR01730">
    <property type="entry name" value="RND_mfp"/>
    <property type="match status" value="1"/>
</dbReference>
<dbReference type="Gene3D" id="2.40.420.20">
    <property type="match status" value="1"/>
</dbReference>
<evidence type="ECO:0000259" key="5">
    <source>
        <dbReference type="Pfam" id="PF25917"/>
    </source>
</evidence>
<dbReference type="SUPFAM" id="SSF111369">
    <property type="entry name" value="HlyD-like secretion proteins"/>
    <property type="match status" value="1"/>
</dbReference>
<dbReference type="Gene3D" id="2.40.50.100">
    <property type="match status" value="1"/>
</dbReference>
<dbReference type="PANTHER" id="PTHR30469:SF11">
    <property type="entry name" value="BLL4320 PROTEIN"/>
    <property type="match status" value="1"/>
</dbReference>
<dbReference type="Gene3D" id="2.40.30.170">
    <property type="match status" value="1"/>
</dbReference>
<dbReference type="Pfam" id="PF25917">
    <property type="entry name" value="BSH_RND"/>
    <property type="match status" value="1"/>
</dbReference>
<evidence type="ECO:0000313" key="8">
    <source>
        <dbReference type="Proteomes" id="UP000244948"/>
    </source>
</evidence>
<comment type="similarity">
    <text evidence="1">Belongs to the membrane fusion protein (MFP) (TC 8.A.1) family.</text>
</comment>
<evidence type="ECO:0000259" key="6">
    <source>
        <dbReference type="Pfam" id="PF25954"/>
    </source>
</evidence>
<evidence type="ECO:0000313" key="7">
    <source>
        <dbReference type="EMBL" id="PWD84656.1"/>
    </source>
</evidence>
<feature type="chain" id="PRO_5015613594" evidence="4">
    <location>
        <begin position="28"/>
        <end position="385"/>
    </location>
</feature>
<accession>A0A2U2ANE4</accession>
<dbReference type="AlphaFoldDB" id="A0A2U2ANE4"/>
<keyword evidence="2" id="KW-0175">Coiled coil</keyword>
<organism evidence="7 8">
    <name type="scientific">Ignatzschineria indica</name>
    <dbReference type="NCBI Taxonomy" id="472583"/>
    <lineage>
        <taxon>Bacteria</taxon>
        <taxon>Pseudomonadati</taxon>
        <taxon>Pseudomonadota</taxon>
        <taxon>Gammaproteobacteria</taxon>
        <taxon>Cardiobacteriales</taxon>
        <taxon>Ignatzschineriaceae</taxon>
        <taxon>Ignatzschineria</taxon>
    </lineage>
</organism>
<name>A0A2U2ANE4_9GAMM</name>
<dbReference type="GO" id="GO:1990281">
    <property type="term" value="C:efflux pump complex"/>
    <property type="evidence" value="ECO:0007669"/>
    <property type="project" value="TreeGrafter"/>
</dbReference>
<keyword evidence="4" id="KW-0732">Signal</keyword>
<dbReference type="Proteomes" id="UP000244948">
    <property type="component" value="Unassembled WGS sequence"/>
</dbReference>
<feature type="domain" description="Multidrug resistance protein MdtA-like barrel-sandwich hybrid" evidence="5">
    <location>
        <begin position="58"/>
        <end position="176"/>
    </location>
</feature>
<feature type="region of interest" description="Disordered" evidence="3">
    <location>
        <begin position="362"/>
        <end position="385"/>
    </location>
</feature>
<feature type="signal peptide" evidence="4">
    <location>
        <begin position="1"/>
        <end position="27"/>
    </location>
</feature>
<dbReference type="RefSeq" id="WP_109235815.1">
    <property type="nucleotide sequence ID" value="NZ_BMXZ01000001.1"/>
</dbReference>
<dbReference type="PANTHER" id="PTHR30469">
    <property type="entry name" value="MULTIDRUG RESISTANCE PROTEIN MDTA"/>
    <property type="match status" value="1"/>
</dbReference>
<reference evidence="7 8" key="1">
    <citation type="journal article" date="2018" name="Genome Announc.">
        <title>Ignatzschineria cameli sp. nov., isolated from necrotic foot tissue of dromedaries (Camelus dromedarius) and associated maggots (Wohlfahrtia species) in Dubai.</title>
        <authorList>
            <person name="Tsang C.C."/>
            <person name="Tang J.Y."/>
            <person name="Fong J.Y."/>
            <person name="Kinne J."/>
            <person name="Lee H.H."/>
            <person name="Joseph M."/>
            <person name="Jose S."/>
            <person name="Schuster R.K."/>
            <person name="Tang Y."/>
            <person name="Sivakumar S."/>
            <person name="Chen J.H."/>
            <person name="Teng J.L."/>
            <person name="Lau S.K."/>
            <person name="Wernery U."/>
            <person name="Woo P.C."/>
        </authorList>
    </citation>
    <scope>NUCLEOTIDE SEQUENCE [LARGE SCALE GENOMIC DNA]</scope>
    <source>
        <strain evidence="7 8">KCTC 22643</strain>
    </source>
</reference>
<dbReference type="EMBL" id="QEWR01000002">
    <property type="protein sequence ID" value="PWD84656.1"/>
    <property type="molecule type" value="Genomic_DNA"/>
</dbReference>
<evidence type="ECO:0000256" key="2">
    <source>
        <dbReference type="SAM" id="Coils"/>
    </source>
</evidence>
<evidence type="ECO:0000256" key="3">
    <source>
        <dbReference type="SAM" id="MobiDB-lite"/>
    </source>
</evidence>
<sequence length="385" mass="42477">MLSAYRSVVVALLWSTLLLILPTSAWAKVTHVELTEVLLEDKYEEIYAVGVLYPYQEAMIRPEAAGRIVKIAFKEGESVEEGDLLIELDSAIEAAELKEREAKRQLAKQNLDRLLAARGGSTAQARDIAQAEYEQAVANEEISRAKYERRFIYAPFSGTVGLKSVEVGDYVQAGADLVRLLNIDLLRLEFNIPERVAHVVEKGQNVHFTVDNYPNRLFTGEVYAVSPEIEQKGRSLTVLASFHNEDQTLIAGSFARLNLLVPLNYKVIIIPEESIFASEGSQFVYRAKASDEAGVYIAELVPVEIGERSAFSVEILSGLQPDDVVVKAGQIRLKEGSKMKDASGATFQQLGDAQYKALETDELGVEKSSETRSETRSVQSATAGE</sequence>
<feature type="domain" description="CusB-like beta-barrel" evidence="6">
    <location>
        <begin position="188"/>
        <end position="259"/>
    </location>
</feature>
<dbReference type="Pfam" id="PF25954">
    <property type="entry name" value="Beta-barrel_RND_2"/>
    <property type="match status" value="1"/>
</dbReference>
<feature type="coiled-coil region" evidence="2">
    <location>
        <begin position="85"/>
        <end position="150"/>
    </location>
</feature>
<evidence type="ECO:0000256" key="4">
    <source>
        <dbReference type="SAM" id="SignalP"/>
    </source>
</evidence>
<dbReference type="InterPro" id="IPR006143">
    <property type="entry name" value="RND_pump_MFP"/>
</dbReference>
<dbReference type="InterPro" id="IPR058625">
    <property type="entry name" value="MdtA-like_BSH"/>
</dbReference>
<dbReference type="InterPro" id="IPR058792">
    <property type="entry name" value="Beta-barrel_RND_2"/>
</dbReference>
<proteinExistence type="inferred from homology"/>
<protein>
    <submittedName>
        <fullName evidence="7">Efflux transporter periplasmic adaptor subunit</fullName>
    </submittedName>
</protein>
<gene>
    <name evidence="7" type="ORF">DC082_03765</name>
</gene>